<evidence type="ECO:0000313" key="3">
    <source>
        <dbReference type="Proteomes" id="UP000199137"/>
    </source>
</evidence>
<reference evidence="2 3" key="1">
    <citation type="submission" date="2016-10" db="EMBL/GenBank/DDBJ databases">
        <authorList>
            <person name="de Groot N.N."/>
        </authorList>
    </citation>
    <scope>NUCLEOTIDE SEQUENCE [LARGE SCALE GENOMIC DNA]</scope>
    <source>
        <strain evidence="2 3">DSM 44637</strain>
    </source>
</reference>
<accession>A0A1I5XBY3</accession>
<dbReference type="CDD" id="cd00093">
    <property type="entry name" value="HTH_XRE"/>
    <property type="match status" value="1"/>
</dbReference>
<dbReference type="STRING" id="112413.SAMN05421854_110142"/>
<organism evidence="2 3">
    <name type="scientific">Amycolatopsis rubida</name>
    <dbReference type="NCBI Taxonomy" id="112413"/>
    <lineage>
        <taxon>Bacteria</taxon>
        <taxon>Bacillati</taxon>
        <taxon>Actinomycetota</taxon>
        <taxon>Actinomycetes</taxon>
        <taxon>Pseudonocardiales</taxon>
        <taxon>Pseudonocardiaceae</taxon>
        <taxon>Amycolatopsis</taxon>
    </lineage>
</organism>
<dbReference type="EMBL" id="FOWC01000010">
    <property type="protein sequence ID" value="SFQ29374.1"/>
    <property type="molecule type" value="Genomic_DNA"/>
</dbReference>
<sequence>MMHNDDGWLSSRVPAEFKLNTSLLPEVLKAYRSSRGLTQADLANILGIDQSYLSKIESGSRKVFDIELILRVATQLDIDPEELGIARSILEPTAPPSDAALVGRVDGVHESQTAWTNARRRLNRHRGELARASATLYDSEARIGNTPFLAMKQWMPASPLPLFDISLEWSDSVEQIPVTGTEPEAHGVLPLRAPGRRFTRYTTAIKYLSPPALFENRSSYRLLDCNLRDAHPSMRFTLGSYFDKLDISEAVAHELSASPSCQAEPPKANWAELPLRGLIGNPFDLSRRALMPAIETLTIRRSSSGEPTFLLHWRDPQKVATAGGIYGLIPAGEFQPSTIATADRENDFDLWKNIVREYAEEVLGEPERDGSQAEPLDYQAWPFYAHVTAGIHDGTVAAYCLGMGMDALTLTATILTVVVFDSDTFDSLFSGAVDVNPEGVLTAAAGASKVTDGLPFDDITVKRLLSDEPMASPGACILERAWRFRDQLLPKR</sequence>
<evidence type="ECO:0000259" key="1">
    <source>
        <dbReference type="PROSITE" id="PS50943"/>
    </source>
</evidence>
<dbReference type="InterPro" id="IPR010982">
    <property type="entry name" value="Lambda_DNA-bd_dom_sf"/>
</dbReference>
<dbReference type="GO" id="GO:0003677">
    <property type="term" value="F:DNA binding"/>
    <property type="evidence" value="ECO:0007669"/>
    <property type="project" value="InterPro"/>
</dbReference>
<dbReference type="PROSITE" id="PS50943">
    <property type="entry name" value="HTH_CROC1"/>
    <property type="match status" value="1"/>
</dbReference>
<evidence type="ECO:0000313" key="2">
    <source>
        <dbReference type="EMBL" id="SFQ29374.1"/>
    </source>
</evidence>
<dbReference type="SUPFAM" id="SSF47413">
    <property type="entry name" value="lambda repressor-like DNA-binding domains"/>
    <property type="match status" value="1"/>
</dbReference>
<protein>
    <submittedName>
        <fullName evidence="2">Helix-turn-helix domain-containing protein</fullName>
    </submittedName>
</protein>
<name>A0A1I5XBY3_9PSEU</name>
<dbReference type="Proteomes" id="UP000199137">
    <property type="component" value="Unassembled WGS sequence"/>
</dbReference>
<gene>
    <name evidence="2" type="ORF">SAMN05421854_110142</name>
</gene>
<proteinExistence type="predicted"/>
<dbReference type="AlphaFoldDB" id="A0A1I5XBY3"/>
<dbReference type="OrthoDB" id="3831424at2"/>
<dbReference type="Gene3D" id="1.10.260.40">
    <property type="entry name" value="lambda repressor-like DNA-binding domains"/>
    <property type="match status" value="1"/>
</dbReference>
<dbReference type="Pfam" id="PF12844">
    <property type="entry name" value="HTH_19"/>
    <property type="match status" value="1"/>
</dbReference>
<dbReference type="SMART" id="SM00530">
    <property type="entry name" value="HTH_XRE"/>
    <property type="match status" value="1"/>
</dbReference>
<dbReference type="InterPro" id="IPR001387">
    <property type="entry name" value="Cro/C1-type_HTH"/>
</dbReference>
<feature type="domain" description="HTH cro/C1-type" evidence="1">
    <location>
        <begin position="28"/>
        <end position="83"/>
    </location>
</feature>